<evidence type="ECO:0000313" key="5">
    <source>
        <dbReference type="Proteomes" id="UP000054516"/>
    </source>
</evidence>
<feature type="compositionally biased region" description="Basic and acidic residues" evidence="1">
    <location>
        <begin position="86"/>
        <end position="100"/>
    </location>
</feature>
<reference evidence="4" key="1">
    <citation type="submission" date="2016-03" db="EMBL/GenBank/DDBJ databases">
        <title>Draft genome sequence of Rosellinia necatrix.</title>
        <authorList>
            <person name="Kanematsu S."/>
        </authorList>
    </citation>
    <scope>NUCLEOTIDE SEQUENCE [LARGE SCALE GENOMIC DNA]</scope>
    <source>
        <strain evidence="4">W97</strain>
    </source>
</reference>
<feature type="compositionally biased region" description="Low complexity" evidence="1">
    <location>
        <begin position="164"/>
        <end position="179"/>
    </location>
</feature>
<keyword evidence="5" id="KW-1185">Reference proteome</keyword>
<keyword evidence="2" id="KW-0472">Membrane</keyword>
<dbReference type="InterPro" id="IPR048273">
    <property type="entry name" value="Luciferase"/>
</dbReference>
<dbReference type="Proteomes" id="UP000054516">
    <property type="component" value="Unassembled WGS sequence"/>
</dbReference>
<dbReference type="EMBL" id="DF977457">
    <property type="protein sequence ID" value="GAP88700.1"/>
    <property type="molecule type" value="Genomic_DNA"/>
</dbReference>
<dbReference type="PANTHER" id="PTHR38695:SF1">
    <property type="entry name" value="AMINO ACID PERMEASE_ SLC12A DOMAIN-CONTAINING PROTEIN"/>
    <property type="match status" value="1"/>
</dbReference>
<gene>
    <name evidence="4" type="ORF">SAMD00023353_1201120</name>
</gene>
<dbReference type="InterPro" id="IPR040841">
    <property type="entry name" value="Luciferase_dom"/>
</dbReference>
<feature type="region of interest" description="Disordered" evidence="1">
    <location>
        <begin position="158"/>
        <end position="181"/>
    </location>
</feature>
<dbReference type="OrthoDB" id="5358398at2759"/>
<feature type="compositionally biased region" description="Acidic residues" evidence="1">
    <location>
        <begin position="251"/>
        <end position="267"/>
    </location>
</feature>
<sequence>MDSLQRALSDVVQTLSRRENHRVVYITTTATTAAAALALLAYSRHCYAEWHALGESGVPRTVGGWLINVAAHALARRDHRAVPAPYEREKQQQRGDDSRQRGGKGKGKGKGKEGTVTTTTVIALSPRDKERYGEHSRTSFFPAEILVTRKHGDGADLLPARGAPRPTVPTTVVPQRQTTETAASATVARQDAYIAALAAANGRLLAVRPSALESPNFGALWLLGPEARRQQRRRGRDERGAESSGGVKEAEGDDDDDDEEEGEEEEEVRAVDPARAGWLPRRALGEVAHVHAEGSAHVCLSLVDAAAVVRRGWGERHKLSGVAGVLPWGYVLLYAPRDGEPRDWDVWKGIVLAGARAVARSAGFEGEVVAPDSPE</sequence>
<evidence type="ECO:0000256" key="1">
    <source>
        <dbReference type="SAM" id="MobiDB-lite"/>
    </source>
</evidence>
<name>A0A1W2TKA8_ROSNE</name>
<feature type="region of interest" description="Disordered" evidence="1">
    <location>
        <begin position="80"/>
        <end position="121"/>
    </location>
</feature>
<protein>
    <submittedName>
        <fullName evidence="4">Putative phospholipase carboxylesterase</fullName>
    </submittedName>
</protein>
<dbReference type="Pfam" id="PF17648">
    <property type="entry name" value="Luciferase"/>
    <property type="match status" value="1"/>
</dbReference>
<organism evidence="4">
    <name type="scientific">Rosellinia necatrix</name>
    <name type="common">White root-rot fungus</name>
    <dbReference type="NCBI Taxonomy" id="77044"/>
    <lineage>
        <taxon>Eukaryota</taxon>
        <taxon>Fungi</taxon>
        <taxon>Dikarya</taxon>
        <taxon>Ascomycota</taxon>
        <taxon>Pezizomycotina</taxon>
        <taxon>Sordariomycetes</taxon>
        <taxon>Xylariomycetidae</taxon>
        <taxon>Xylariales</taxon>
        <taxon>Xylariaceae</taxon>
        <taxon>Rosellinia</taxon>
    </lineage>
</organism>
<feature type="domain" description="Luciferase" evidence="3">
    <location>
        <begin position="285"/>
        <end position="353"/>
    </location>
</feature>
<evidence type="ECO:0000256" key="2">
    <source>
        <dbReference type="SAM" id="Phobius"/>
    </source>
</evidence>
<dbReference type="PANTHER" id="PTHR38695">
    <property type="entry name" value="AMINO ACID PERMEASE_ SLC12A DOMAIN-CONTAINING PROTEIN"/>
    <property type="match status" value="1"/>
</dbReference>
<feature type="transmembrane region" description="Helical" evidence="2">
    <location>
        <begin position="23"/>
        <end position="42"/>
    </location>
</feature>
<dbReference type="AlphaFoldDB" id="A0A1W2TKA8"/>
<keyword evidence="2" id="KW-0812">Transmembrane</keyword>
<evidence type="ECO:0000313" key="4">
    <source>
        <dbReference type="EMBL" id="GAP88700.1"/>
    </source>
</evidence>
<keyword evidence="2" id="KW-1133">Transmembrane helix</keyword>
<feature type="region of interest" description="Disordered" evidence="1">
    <location>
        <begin position="228"/>
        <end position="272"/>
    </location>
</feature>
<dbReference type="STRING" id="77044.A0A1W2TKA8"/>
<evidence type="ECO:0000259" key="3">
    <source>
        <dbReference type="Pfam" id="PF17648"/>
    </source>
</evidence>
<accession>A0A1W2TKA8</accession>
<proteinExistence type="predicted"/>